<name>A0A843U390_COLES</name>
<proteinExistence type="predicted"/>
<accession>A0A843U390</accession>
<dbReference type="Proteomes" id="UP000652761">
    <property type="component" value="Unassembled WGS sequence"/>
</dbReference>
<gene>
    <name evidence="1" type="ORF">Taro_008512</name>
</gene>
<dbReference type="GO" id="GO:0009507">
    <property type="term" value="C:chloroplast"/>
    <property type="evidence" value="ECO:0007669"/>
    <property type="project" value="TreeGrafter"/>
</dbReference>
<dbReference type="PANTHER" id="PTHR36356:SF1">
    <property type="entry name" value="EXPRESSED PROTEIN"/>
    <property type="match status" value="1"/>
</dbReference>
<organism evidence="1 2">
    <name type="scientific">Colocasia esculenta</name>
    <name type="common">Wild taro</name>
    <name type="synonym">Arum esculentum</name>
    <dbReference type="NCBI Taxonomy" id="4460"/>
    <lineage>
        <taxon>Eukaryota</taxon>
        <taxon>Viridiplantae</taxon>
        <taxon>Streptophyta</taxon>
        <taxon>Embryophyta</taxon>
        <taxon>Tracheophyta</taxon>
        <taxon>Spermatophyta</taxon>
        <taxon>Magnoliopsida</taxon>
        <taxon>Liliopsida</taxon>
        <taxon>Araceae</taxon>
        <taxon>Aroideae</taxon>
        <taxon>Colocasieae</taxon>
        <taxon>Colocasia</taxon>
    </lineage>
</organism>
<dbReference type="OrthoDB" id="2018506at2759"/>
<reference evidence="1" key="1">
    <citation type="submission" date="2017-07" db="EMBL/GenBank/DDBJ databases">
        <title>Taro Niue Genome Assembly and Annotation.</title>
        <authorList>
            <person name="Atibalentja N."/>
            <person name="Keating K."/>
            <person name="Fields C.J."/>
        </authorList>
    </citation>
    <scope>NUCLEOTIDE SEQUENCE</scope>
    <source>
        <strain evidence="1">Niue_2</strain>
        <tissue evidence="1">Leaf</tissue>
    </source>
</reference>
<evidence type="ECO:0000313" key="1">
    <source>
        <dbReference type="EMBL" id="MQL76134.1"/>
    </source>
</evidence>
<sequence>MAACFPRHHHRPHVACSSLLLLSKPPHCLHAPRPRGAPAAFPHRGIAPLRAFRRADFDGFAKRVASGEALKDAWRSANDAFEQVAYESWKFAERVDRQFAVSRRLESATCAAADRVRELDRELGIGRRCRTFSMDFTRNWPRYSRELKELADTPLGRAFGAFIMPHGRRFLSRDDYAQSTHDGIIFLDDLVPALEDPYVTRDNMSSLGSGYSIVANGCTEDLSTDGEVDLSLITRRRGIYLYQQSWAIPGISRWTRSCSSLFKGLFRLI</sequence>
<evidence type="ECO:0000313" key="2">
    <source>
        <dbReference type="Proteomes" id="UP000652761"/>
    </source>
</evidence>
<comment type="caution">
    <text evidence="1">The sequence shown here is derived from an EMBL/GenBank/DDBJ whole genome shotgun (WGS) entry which is preliminary data.</text>
</comment>
<keyword evidence="2" id="KW-1185">Reference proteome</keyword>
<dbReference type="EMBL" id="NMUH01000282">
    <property type="protein sequence ID" value="MQL76134.1"/>
    <property type="molecule type" value="Genomic_DNA"/>
</dbReference>
<dbReference type="PANTHER" id="PTHR36356">
    <property type="entry name" value="EXPRESSED PROTEIN"/>
    <property type="match status" value="1"/>
</dbReference>
<dbReference type="AlphaFoldDB" id="A0A843U390"/>
<protein>
    <submittedName>
        <fullName evidence="1">Uncharacterized protein</fullName>
    </submittedName>
</protein>